<dbReference type="EMBL" id="JAUEDK010000008">
    <property type="protein sequence ID" value="MDN0074557.1"/>
    <property type="molecule type" value="Genomic_DNA"/>
</dbReference>
<feature type="transmembrane region" description="Helical" evidence="15">
    <location>
        <begin position="185"/>
        <end position="207"/>
    </location>
</feature>
<keyword evidence="8 14" id="KW-0547">Nucleotide-binding</keyword>
<keyword evidence="9 14" id="KW-0418">Kinase</keyword>
<feature type="domain" description="HAMP" evidence="17">
    <location>
        <begin position="204"/>
        <end position="256"/>
    </location>
</feature>
<comment type="subcellular location">
    <subcellularLocation>
        <location evidence="2">Cell inner membrane</location>
        <topology evidence="2">Multi-pass membrane protein</topology>
    </subcellularLocation>
</comment>
<evidence type="ECO:0000256" key="2">
    <source>
        <dbReference type="ARBA" id="ARBA00004429"/>
    </source>
</evidence>
<proteinExistence type="predicted"/>
<dbReference type="InterPro" id="IPR003594">
    <property type="entry name" value="HATPase_dom"/>
</dbReference>
<dbReference type="InterPro" id="IPR029016">
    <property type="entry name" value="GAF-like_dom_sf"/>
</dbReference>
<evidence type="ECO:0000256" key="13">
    <source>
        <dbReference type="ARBA" id="ARBA00023136"/>
    </source>
</evidence>
<sequence length="645" mass="71159">MSGYRWAVPDGPLGLKLSTKIVGALLGFLLLALLAIGSTLLLSWQLEGTGAAINDAGSLRMRTTQVALDLTHHVDGQLQAATVQTDLRNYDTILARLRHGDPARPLSLPEQRQVYAALSAVEQGWQLRLKPQADALLVAPSSEQPLLLSRYQVDASAFLPTIDHFVQLLEENNAHKTEYLRICQVLLATMAILGTVALIYLMVLIVLRPLDHIHQAIRRLAAGDYSATVPVETNDEFGQVGAGFNQMAKRLAEVHATLEERVQEKTASLEQKNRELALLLEIATFLNQAQTLEELCRGFLTRVVDNLGAAGGAVRLLDGEHELVYLVADAGLPETLLGGEQCLSYGDCFCSLNPESLHGRQMTLPDDSALPCKWEGFKVVSSFPIALQQRSIGLFNLHFREATVFTPQKTRLMETLGQHLASAIENQRLVDKERELAILEERNLMAQGLHDSIAQGLSFLNLQVQVLEQAVAADDGLLRDDTIALLRTGVQESYDDVRELLNNFRSRLSARLPQAVETVLDKFRRQTGLKVELQSEGLSRPLLPEQQLQLLFILQEALSNVRKHAQASQVLVRLDDSGEALTLTIMDDGIGFDAERMCERDDTHYGLAIMAERATRAGVTMRIDSEPGEGCCIRLSIARAQRQAA</sequence>
<dbReference type="SUPFAM" id="SSF55781">
    <property type="entry name" value="GAF domain-like"/>
    <property type="match status" value="1"/>
</dbReference>
<comment type="caution">
    <text evidence="18">The sequence shown here is derived from an EMBL/GenBank/DDBJ whole genome shotgun (WGS) entry which is preliminary data.</text>
</comment>
<dbReference type="CDD" id="cd06225">
    <property type="entry name" value="HAMP"/>
    <property type="match status" value="1"/>
</dbReference>
<evidence type="ECO:0000256" key="6">
    <source>
        <dbReference type="ARBA" id="ARBA00022679"/>
    </source>
</evidence>
<dbReference type="EC" id="2.7.13.3" evidence="14"/>
<gene>
    <name evidence="18" type="ORF">QU481_06555</name>
</gene>
<keyword evidence="7 15" id="KW-0812">Transmembrane</keyword>
<evidence type="ECO:0000256" key="7">
    <source>
        <dbReference type="ARBA" id="ARBA00022692"/>
    </source>
</evidence>
<name>A0ABT7XLA3_9NEIS</name>
<dbReference type="PROSITE" id="PS50109">
    <property type="entry name" value="HIS_KIN"/>
    <property type="match status" value="1"/>
</dbReference>
<evidence type="ECO:0000259" key="16">
    <source>
        <dbReference type="PROSITE" id="PS50109"/>
    </source>
</evidence>
<dbReference type="Gene3D" id="3.30.565.10">
    <property type="entry name" value="Histidine kinase-like ATPase, C-terminal domain"/>
    <property type="match status" value="1"/>
</dbReference>
<comment type="catalytic activity">
    <reaction evidence="1 14">
        <text>ATP + protein L-histidine = ADP + protein N-phospho-L-histidine.</text>
        <dbReference type="EC" id="2.7.13.3"/>
    </reaction>
</comment>
<dbReference type="Pfam" id="PF00672">
    <property type="entry name" value="HAMP"/>
    <property type="match status" value="1"/>
</dbReference>
<dbReference type="RefSeq" id="WP_289829130.1">
    <property type="nucleotide sequence ID" value="NZ_JAUEDK010000008.1"/>
</dbReference>
<keyword evidence="12 14" id="KW-0902">Two-component regulatory system</keyword>
<dbReference type="InterPro" id="IPR050482">
    <property type="entry name" value="Sensor_HK_TwoCompSys"/>
</dbReference>
<dbReference type="PANTHER" id="PTHR24421:SF10">
    <property type="entry name" value="NITRATE_NITRITE SENSOR PROTEIN NARQ"/>
    <property type="match status" value="1"/>
</dbReference>
<dbReference type="Gene3D" id="6.10.340.10">
    <property type="match status" value="1"/>
</dbReference>
<keyword evidence="4 14" id="KW-0997">Cell inner membrane</keyword>
<dbReference type="SUPFAM" id="SSF55874">
    <property type="entry name" value="ATPase domain of HSP90 chaperone/DNA topoisomerase II/histidine kinase"/>
    <property type="match status" value="1"/>
</dbReference>
<keyword evidence="3 14" id="KW-1003">Cell membrane</keyword>
<dbReference type="InterPro" id="IPR042295">
    <property type="entry name" value="NarX-like_N_sf"/>
</dbReference>
<dbReference type="InterPro" id="IPR029095">
    <property type="entry name" value="NarX-like_N"/>
</dbReference>
<dbReference type="SMART" id="SM00065">
    <property type="entry name" value="GAF"/>
    <property type="match status" value="1"/>
</dbReference>
<evidence type="ECO:0000313" key="18">
    <source>
        <dbReference type="EMBL" id="MDN0074557.1"/>
    </source>
</evidence>
<dbReference type="Pfam" id="PF13675">
    <property type="entry name" value="PilJ"/>
    <property type="match status" value="1"/>
</dbReference>
<dbReference type="PANTHER" id="PTHR24421">
    <property type="entry name" value="NITRATE/NITRITE SENSOR PROTEIN NARX-RELATED"/>
    <property type="match status" value="1"/>
</dbReference>
<evidence type="ECO:0000256" key="5">
    <source>
        <dbReference type="ARBA" id="ARBA00022553"/>
    </source>
</evidence>
<dbReference type="SMART" id="SM00387">
    <property type="entry name" value="HATPase_c"/>
    <property type="match status" value="1"/>
</dbReference>
<dbReference type="InterPro" id="IPR011712">
    <property type="entry name" value="Sig_transdc_His_kin_sub3_dim/P"/>
</dbReference>
<dbReference type="SMART" id="SM00304">
    <property type="entry name" value="HAMP"/>
    <property type="match status" value="1"/>
</dbReference>
<dbReference type="Gene3D" id="1.20.120.960">
    <property type="entry name" value="Histidine kinase NarX, sensor domain"/>
    <property type="match status" value="1"/>
</dbReference>
<dbReference type="Pfam" id="PF07730">
    <property type="entry name" value="HisKA_3"/>
    <property type="match status" value="1"/>
</dbReference>
<keyword evidence="6 14" id="KW-0808">Transferase</keyword>
<dbReference type="PIRSF" id="PIRSF003167">
    <property type="entry name" value="STHK_NarX/NarQ"/>
    <property type="match status" value="1"/>
</dbReference>
<dbReference type="InterPro" id="IPR003660">
    <property type="entry name" value="HAMP_dom"/>
</dbReference>
<evidence type="ECO:0000256" key="14">
    <source>
        <dbReference type="PIRNR" id="PIRNR003167"/>
    </source>
</evidence>
<dbReference type="CDD" id="cd16917">
    <property type="entry name" value="HATPase_UhpB-NarQ-NarX-like"/>
    <property type="match status" value="1"/>
</dbReference>
<reference evidence="18" key="1">
    <citation type="submission" date="2023-06" db="EMBL/GenBank/DDBJ databases">
        <authorList>
            <person name="Zhang S."/>
        </authorList>
    </citation>
    <scope>NUCLEOTIDE SEQUENCE</scope>
    <source>
        <strain evidence="18">SG2303</strain>
    </source>
</reference>
<evidence type="ECO:0000259" key="17">
    <source>
        <dbReference type="PROSITE" id="PS50885"/>
    </source>
</evidence>
<evidence type="ECO:0000256" key="11">
    <source>
        <dbReference type="ARBA" id="ARBA00022989"/>
    </source>
</evidence>
<accession>A0ABT7XLA3</accession>
<evidence type="ECO:0000313" key="19">
    <source>
        <dbReference type="Proteomes" id="UP001168540"/>
    </source>
</evidence>
<dbReference type="Pfam" id="PF02518">
    <property type="entry name" value="HATPase_c"/>
    <property type="match status" value="1"/>
</dbReference>
<evidence type="ECO:0000256" key="8">
    <source>
        <dbReference type="ARBA" id="ARBA00022741"/>
    </source>
</evidence>
<keyword evidence="5" id="KW-0597">Phosphoprotein</keyword>
<dbReference type="InterPro" id="IPR005467">
    <property type="entry name" value="His_kinase_dom"/>
</dbReference>
<protein>
    <recommendedName>
        <fullName evidence="14">Sensor protein</fullName>
        <ecNumber evidence="14">2.7.13.3</ecNumber>
    </recommendedName>
</protein>
<evidence type="ECO:0000256" key="9">
    <source>
        <dbReference type="ARBA" id="ARBA00022777"/>
    </source>
</evidence>
<keyword evidence="10 14" id="KW-0067">ATP-binding</keyword>
<dbReference type="SUPFAM" id="SSF158472">
    <property type="entry name" value="HAMP domain-like"/>
    <property type="match status" value="1"/>
</dbReference>
<dbReference type="PROSITE" id="PS50885">
    <property type="entry name" value="HAMP"/>
    <property type="match status" value="1"/>
</dbReference>
<dbReference type="InterPro" id="IPR036890">
    <property type="entry name" value="HATPase_C_sf"/>
</dbReference>
<keyword evidence="13 14" id="KW-0472">Membrane</keyword>
<evidence type="ECO:0000256" key="4">
    <source>
        <dbReference type="ARBA" id="ARBA00022519"/>
    </source>
</evidence>
<evidence type="ECO:0000256" key="1">
    <source>
        <dbReference type="ARBA" id="ARBA00000085"/>
    </source>
</evidence>
<dbReference type="Pfam" id="PF13185">
    <property type="entry name" value="GAF_2"/>
    <property type="match status" value="1"/>
</dbReference>
<dbReference type="Proteomes" id="UP001168540">
    <property type="component" value="Unassembled WGS sequence"/>
</dbReference>
<organism evidence="18 19">
    <name type="scientific">Crenobacter oryzisoli</name>
    <dbReference type="NCBI Taxonomy" id="3056844"/>
    <lineage>
        <taxon>Bacteria</taxon>
        <taxon>Pseudomonadati</taxon>
        <taxon>Pseudomonadota</taxon>
        <taxon>Betaproteobacteria</taxon>
        <taxon>Neisseriales</taxon>
        <taxon>Neisseriaceae</taxon>
        <taxon>Crenobacter</taxon>
    </lineage>
</organism>
<dbReference type="Gene3D" id="3.30.450.40">
    <property type="match status" value="1"/>
</dbReference>
<evidence type="ECO:0000256" key="12">
    <source>
        <dbReference type="ARBA" id="ARBA00023012"/>
    </source>
</evidence>
<evidence type="ECO:0000256" key="15">
    <source>
        <dbReference type="SAM" id="Phobius"/>
    </source>
</evidence>
<dbReference type="InterPro" id="IPR016380">
    <property type="entry name" value="Sig_transdc_His_kin_NarX/NarQ"/>
</dbReference>
<feature type="transmembrane region" description="Helical" evidence="15">
    <location>
        <begin position="20"/>
        <end position="42"/>
    </location>
</feature>
<keyword evidence="11 15" id="KW-1133">Transmembrane helix</keyword>
<dbReference type="Gene3D" id="1.20.5.1930">
    <property type="match status" value="1"/>
</dbReference>
<feature type="domain" description="Histidine kinase" evidence="16">
    <location>
        <begin position="448"/>
        <end position="641"/>
    </location>
</feature>
<evidence type="ECO:0000256" key="10">
    <source>
        <dbReference type="ARBA" id="ARBA00022840"/>
    </source>
</evidence>
<evidence type="ECO:0000256" key="3">
    <source>
        <dbReference type="ARBA" id="ARBA00022475"/>
    </source>
</evidence>
<dbReference type="InterPro" id="IPR003018">
    <property type="entry name" value="GAF"/>
</dbReference>
<keyword evidence="19" id="KW-1185">Reference proteome</keyword>